<evidence type="ECO:0000313" key="3">
    <source>
        <dbReference type="Proteomes" id="UP000275846"/>
    </source>
</evidence>
<feature type="region of interest" description="Disordered" evidence="1">
    <location>
        <begin position="1"/>
        <end position="38"/>
    </location>
</feature>
<dbReference type="OrthoDB" id="10225613at2759"/>
<dbReference type="WBParaSite" id="SSLN_0002037301-mRNA-1">
    <property type="protein sequence ID" value="SSLN_0002037301-mRNA-1"/>
    <property type="gene ID" value="SSLN_0002037301"/>
</dbReference>
<dbReference type="AlphaFoldDB" id="A0A183TT43"/>
<name>A0A183TT43_SCHSO</name>
<organism evidence="4">
    <name type="scientific">Schistocephalus solidus</name>
    <name type="common">Tapeworm</name>
    <dbReference type="NCBI Taxonomy" id="70667"/>
    <lineage>
        <taxon>Eukaryota</taxon>
        <taxon>Metazoa</taxon>
        <taxon>Spiralia</taxon>
        <taxon>Lophotrochozoa</taxon>
        <taxon>Platyhelminthes</taxon>
        <taxon>Cestoda</taxon>
        <taxon>Eucestoda</taxon>
        <taxon>Diphyllobothriidea</taxon>
        <taxon>Diphyllobothriidae</taxon>
        <taxon>Schistocephalus</taxon>
    </lineage>
</organism>
<protein>
    <submittedName>
        <fullName evidence="4">Alternative protein</fullName>
    </submittedName>
</protein>
<dbReference type="EMBL" id="UYSU01048491">
    <property type="protein sequence ID" value="VDM06027.1"/>
    <property type="molecule type" value="Genomic_DNA"/>
</dbReference>
<keyword evidence="3" id="KW-1185">Reference proteome</keyword>
<dbReference type="Proteomes" id="UP000275846">
    <property type="component" value="Unassembled WGS sequence"/>
</dbReference>
<reference evidence="2 3" key="2">
    <citation type="submission" date="2018-11" db="EMBL/GenBank/DDBJ databases">
        <authorList>
            <consortium name="Pathogen Informatics"/>
        </authorList>
    </citation>
    <scope>NUCLEOTIDE SEQUENCE [LARGE SCALE GENOMIC DNA]</scope>
    <source>
        <strain evidence="2 3">NST_G2</strain>
    </source>
</reference>
<evidence type="ECO:0000313" key="4">
    <source>
        <dbReference type="WBParaSite" id="SSLN_0002037301-mRNA-1"/>
    </source>
</evidence>
<reference evidence="4" key="1">
    <citation type="submission" date="2016-06" db="UniProtKB">
        <authorList>
            <consortium name="WormBaseParasite"/>
        </authorList>
    </citation>
    <scope>IDENTIFICATION</scope>
</reference>
<proteinExistence type="predicted"/>
<evidence type="ECO:0000313" key="2">
    <source>
        <dbReference type="EMBL" id="VDM06027.1"/>
    </source>
</evidence>
<evidence type="ECO:0000256" key="1">
    <source>
        <dbReference type="SAM" id="MobiDB-lite"/>
    </source>
</evidence>
<accession>A0A183TT43</accession>
<sequence>MLLWPPPTGTQLSTTAPRSWAPPSGHSLGNRHQRRAKPGEGLRCCVCLRTRYV</sequence>
<gene>
    <name evidence="2" type="ORF">SSLN_LOCUS19641</name>
</gene>